<gene>
    <name evidence="1" type="ORF">S03H2_18647</name>
</gene>
<protein>
    <submittedName>
        <fullName evidence="1">Uncharacterized protein</fullName>
    </submittedName>
</protein>
<organism evidence="1">
    <name type="scientific">marine sediment metagenome</name>
    <dbReference type="NCBI Taxonomy" id="412755"/>
    <lineage>
        <taxon>unclassified sequences</taxon>
        <taxon>metagenomes</taxon>
        <taxon>ecological metagenomes</taxon>
    </lineage>
</organism>
<accession>X1H4S2</accession>
<name>X1H4S2_9ZZZZ</name>
<reference evidence="1" key="1">
    <citation type="journal article" date="2014" name="Front. Microbiol.">
        <title>High frequency of phylogenetically diverse reductive dehalogenase-homologous genes in deep subseafloor sedimentary metagenomes.</title>
        <authorList>
            <person name="Kawai M."/>
            <person name="Futagami T."/>
            <person name="Toyoda A."/>
            <person name="Takaki Y."/>
            <person name="Nishi S."/>
            <person name="Hori S."/>
            <person name="Arai W."/>
            <person name="Tsubouchi T."/>
            <person name="Morono Y."/>
            <person name="Uchiyama I."/>
            <person name="Ito T."/>
            <person name="Fujiyama A."/>
            <person name="Inagaki F."/>
            <person name="Takami H."/>
        </authorList>
    </citation>
    <scope>NUCLEOTIDE SEQUENCE</scope>
    <source>
        <strain evidence="1">Expedition CK06-06</strain>
    </source>
</reference>
<feature type="non-terminal residue" evidence="1">
    <location>
        <position position="56"/>
    </location>
</feature>
<sequence>MPGLNEIKEEFKIEIDKISKRAIEMANYLFDNPEISLKEYKSKDYLIRELLNNGFE</sequence>
<dbReference type="EMBL" id="BARU01009686">
    <property type="protein sequence ID" value="GAH40293.1"/>
    <property type="molecule type" value="Genomic_DNA"/>
</dbReference>
<proteinExistence type="predicted"/>
<dbReference type="Gene3D" id="3.40.630.10">
    <property type="entry name" value="Zn peptidases"/>
    <property type="match status" value="1"/>
</dbReference>
<evidence type="ECO:0000313" key="1">
    <source>
        <dbReference type="EMBL" id="GAH40293.1"/>
    </source>
</evidence>
<comment type="caution">
    <text evidence="1">The sequence shown here is derived from an EMBL/GenBank/DDBJ whole genome shotgun (WGS) entry which is preliminary data.</text>
</comment>
<dbReference type="AlphaFoldDB" id="X1H4S2"/>